<evidence type="ECO:0000256" key="2">
    <source>
        <dbReference type="SAM" id="MobiDB-lite"/>
    </source>
</evidence>
<sequence length="586" mass="65865">MQAAKVTRLIALCLAGTILMTEPSFAKKEEPVKAGSFAGAYLAGRIAASDNNVDLAISYFKQALGFEPDNVSMQQDMLLTLLSAGEFKDAVKQAKRLKDNPDVERYVRLTLASDAFIRKNYITAKSELKFSEPSDMDTLSSGLLGAWATFGRGNTTGAVEDVKKLLGPVWYDLFLSYHMALMSDLAGHRDDAEKYYKQALNDQQGGAAAPDTYERIIVSYASFELRNNKRDEALATLRDGEKMLTGRDALKNIRQRVEEGGSLDMLIKTPQEGAGEVFYDLGTAINRGGAEAFARIFLQLDEALRPHNDATLFQLADISSKLEENERAIDIYQEIPVKSPYYRDAELRLALILADTGKSDESIRHLSALETDYPEDQRISMAMTGVYMQEKSYDKAAAVMDRAIARIPHLEKENWLMLYQRGMAEERLKEWDKAEPDFRKALELYPNQPQVLNYLGYSLIDRNEKLDEALNMVKKAAELRAQDGYIVDSLGWAYYKLGRYDEAVKTLENAIKLRPEDATINDHLGDAYWMVGRKLEATFQWNHAIAGKPEPEELAKIQEKLKSGLKTPTAEKGTEKTPEKTDNTKH</sequence>
<proteinExistence type="predicted"/>
<evidence type="ECO:0000313" key="4">
    <source>
        <dbReference type="EMBL" id="OLY43297.1"/>
    </source>
</evidence>
<reference evidence="4 5" key="1">
    <citation type="submission" date="2016-12" db="EMBL/GenBank/DDBJ databases">
        <title>Comparative genomics of Bartonella apis.</title>
        <authorList>
            <person name="Engel P."/>
        </authorList>
    </citation>
    <scope>NUCLEOTIDE SEQUENCE [LARGE SCALE GENOMIC DNA]</scope>
    <source>
        <strain evidence="4 5">PEB0149</strain>
    </source>
</reference>
<keyword evidence="1" id="KW-0802">TPR repeat</keyword>
<dbReference type="Proteomes" id="UP000187344">
    <property type="component" value="Unassembled WGS sequence"/>
</dbReference>
<dbReference type="Pfam" id="PF00515">
    <property type="entry name" value="TPR_1"/>
    <property type="match status" value="1"/>
</dbReference>
<gene>
    <name evidence="4" type="ORF">PEB0149_007220</name>
</gene>
<dbReference type="PANTHER" id="PTHR12558:SF13">
    <property type="entry name" value="CELL DIVISION CYCLE PROTEIN 27 HOMOLOG"/>
    <property type="match status" value="1"/>
</dbReference>
<comment type="caution">
    <text evidence="4">The sequence shown here is derived from an EMBL/GenBank/DDBJ whole genome shotgun (WGS) entry which is preliminary data.</text>
</comment>
<feature type="compositionally biased region" description="Basic and acidic residues" evidence="2">
    <location>
        <begin position="572"/>
        <end position="586"/>
    </location>
</feature>
<evidence type="ECO:0000256" key="1">
    <source>
        <dbReference type="PROSITE-ProRule" id="PRU00339"/>
    </source>
</evidence>
<organism evidence="4 5">
    <name type="scientific">Bartonella apis</name>
    <dbReference type="NCBI Taxonomy" id="1686310"/>
    <lineage>
        <taxon>Bacteria</taxon>
        <taxon>Pseudomonadati</taxon>
        <taxon>Pseudomonadota</taxon>
        <taxon>Alphaproteobacteria</taxon>
        <taxon>Hyphomicrobiales</taxon>
        <taxon>Bartonellaceae</taxon>
        <taxon>Bartonella</taxon>
    </lineage>
</organism>
<dbReference type="SMART" id="SM00028">
    <property type="entry name" value="TPR"/>
    <property type="match status" value="4"/>
</dbReference>
<feature type="signal peptide" evidence="3">
    <location>
        <begin position="1"/>
        <end position="26"/>
    </location>
</feature>
<feature type="repeat" description="TPR" evidence="1">
    <location>
        <begin position="484"/>
        <end position="517"/>
    </location>
</feature>
<dbReference type="PROSITE" id="PS50293">
    <property type="entry name" value="TPR_REGION"/>
    <property type="match status" value="1"/>
</dbReference>
<evidence type="ECO:0000256" key="3">
    <source>
        <dbReference type="SAM" id="SignalP"/>
    </source>
</evidence>
<feature type="chain" id="PRO_5013136394" evidence="3">
    <location>
        <begin position="27"/>
        <end position="586"/>
    </location>
</feature>
<feature type="repeat" description="TPR" evidence="1">
    <location>
        <begin position="37"/>
        <end position="70"/>
    </location>
</feature>
<evidence type="ECO:0000313" key="5">
    <source>
        <dbReference type="Proteomes" id="UP000187344"/>
    </source>
</evidence>
<dbReference type="Pfam" id="PF13414">
    <property type="entry name" value="TPR_11"/>
    <property type="match status" value="1"/>
</dbReference>
<dbReference type="RefSeq" id="WP_075870182.1">
    <property type="nucleotide sequence ID" value="NZ_CALYQA010000001.1"/>
</dbReference>
<dbReference type="PROSITE" id="PS50005">
    <property type="entry name" value="TPR"/>
    <property type="match status" value="3"/>
</dbReference>
<dbReference type="InterPro" id="IPR019734">
    <property type="entry name" value="TPR_rpt"/>
</dbReference>
<keyword evidence="5" id="KW-1185">Reference proteome</keyword>
<name>A0A1R0F8L2_9HYPH</name>
<dbReference type="InterPro" id="IPR011990">
    <property type="entry name" value="TPR-like_helical_dom_sf"/>
</dbReference>
<dbReference type="PANTHER" id="PTHR12558">
    <property type="entry name" value="CELL DIVISION CYCLE 16,23,27"/>
    <property type="match status" value="1"/>
</dbReference>
<feature type="repeat" description="TPR" evidence="1">
    <location>
        <begin position="415"/>
        <end position="448"/>
    </location>
</feature>
<dbReference type="Pfam" id="PF13181">
    <property type="entry name" value="TPR_8"/>
    <property type="match status" value="1"/>
</dbReference>
<dbReference type="EMBL" id="LXYT01000002">
    <property type="protein sequence ID" value="OLY43297.1"/>
    <property type="molecule type" value="Genomic_DNA"/>
</dbReference>
<dbReference type="AlphaFoldDB" id="A0A1R0F8L2"/>
<dbReference type="Gene3D" id="1.25.40.10">
    <property type="entry name" value="Tetratricopeptide repeat domain"/>
    <property type="match status" value="2"/>
</dbReference>
<feature type="region of interest" description="Disordered" evidence="2">
    <location>
        <begin position="560"/>
        <end position="586"/>
    </location>
</feature>
<dbReference type="SUPFAM" id="SSF48452">
    <property type="entry name" value="TPR-like"/>
    <property type="match status" value="2"/>
</dbReference>
<accession>A0A1R0F8L2</accession>
<dbReference type="Pfam" id="PF13432">
    <property type="entry name" value="TPR_16"/>
    <property type="match status" value="1"/>
</dbReference>
<keyword evidence="3" id="KW-0732">Signal</keyword>
<dbReference type="OrthoDB" id="9766710at2"/>
<protein>
    <submittedName>
        <fullName evidence="4">Tetratricopeptide repeat-containing protein</fullName>
    </submittedName>
</protein>